<comment type="caution">
    <text evidence="1">The sequence shown here is derived from an EMBL/GenBank/DDBJ whole genome shotgun (WGS) entry which is preliminary data.</text>
</comment>
<protein>
    <submittedName>
        <fullName evidence="1">Tetratricopeptide repeat protein</fullName>
    </submittedName>
</protein>
<gene>
    <name evidence="1" type="ORF">VH79_24385</name>
</gene>
<proteinExistence type="predicted"/>
<reference evidence="1" key="1">
    <citation type="submission" date="2018-07" db="EMBL/GenBank/DDBJ databases">
        <authorList>
            <consortium name="GenomeTrakr network: Whole genome sequencing for foodborne pathogen traceback"/>
        </authorList>
    </citation>
    <scope>NUCLEOTIDE SEQUENCE [LARGE SCALE GENOMIC DNA]</scope>
    <source>
        <strain evidence="1">FDA00008842</strain>
    </source>
</reference>
<evidence type="ECO:0000313" key="1">
    <source>
        <dbReference type="EMBL" id="EBP4586270.1"/>
    </source>
</evidence>
<dbReference type="Proteomes" id="UP000839610">
    <property type="component" value="Unassembled WGS sequence"/>
</dbReference>
<dbReference type="InterPro" id="IPR011990">
    <property type="entry name" value="TPR-like_helical_dom_sf"/>
</dbReference>
<sequence>MLSTGFDKKISRQVRKMENRLRFEVQDDFGCFVYPDERFAPFLDEFDDLLNTYQSGEMNDKRYITELNRLIRKEPDFIDLHAHLSFALLEQDKPKKALDAALAGLAAGNRLIPESFSGVIECGYVENRPYLRAMQGAMLAYVRLRRHKDAAALIDKMLACNPNDNQGSRYLLGSEVLRAGGKERAANIFDEYADDYPPYCYELALLHILNKEWVKAATALRHGFIANSYIAEMLCGNFHPQPLAIWHGTNFAEPEMAANYIEMYGELWFRHPDALAFVRWLFNHSSIMTERALLMKCSEDLFSERNFDVRGQIIDRQRCLLTGIDHRLSTEIVKKVKNRQGQEIWPWMHTFGWSVV</sequence>
<organism evidence="1">
    <name type="scientific">Salmonella enterica</name>
    <name type="common">Salmonella choleraesuis</name>
    <dbReference type="NCBI Taxonomy" id="28901"/>
    <lineage>
        <taxon>Bacteria</taxon>
        <taxon>Pseudomonadati</taxon>
        <taxon>Pseudomonadota</taxon>
        <taxon>Gammaproteobacteria</taxon>
        <taxon>Enterobacterales</taxon>
        <taxon>Enterobacteriaceae</taxon>
        <taxon>Salmonella</taxon>
    </lineage>
</organism>
<dbReference type="AlphaFoldDB" id="A0A5U3IQZ8"/>
<dbReference type="SUPFAM" id="SSF48452">
    <property type="entry name" value="TPR-like"/>
    <property type="match status" value="1"/>
</dbReference>
<dbReference type="Gene3D" id="1.25.40.10">
    <property type="entry name" value="Tetratricopeptide repeat domain"/>
    <property type="match status" value="1"/>
</dbReference>
<dbReference type="EMBL" id="AAGLUV010000026">
    <property type="protein sequence ID" value="EBP4586270.1"/>
    <property type="molecule type" value="Genomic_DNA"/>
</dbReference>
<name>A0A5U3IQZ8_SALER</name>
<accession>A0A5U3IQZ8</accession>